<dbReference type="GO" id="GO:0140359">
    <property type="term" value="F:ABC-type transporter activity"/>
    <property type="evidence" value="ECO:0007669"/>
    <property type="project" value="InterPro"/>
</dbReference>
<dbReference type="CDD" id="cd03250">
    <property type="entry name" value="ABCC_MRP_domain1"/>
    <property type="match status" value="1"/>
</dbReference>
<evidence type="ECO:0000256" key="7">
    <source>
        <dbReference type="ARBA" id="ARBA00023136"/>
    </source>
</evidence>
<dbReference type="FunFam" id="1.20.1560.10:FF:000026">
    <property type="entry name" value="Multidrug resistance-associated protein lethal(2)03659"/>
    <property type="match status" value="1"/>
</dbReference>
<dbReference type="InterPro" id="IPR017871">
    <property type="entry name" value="ABC_transporter-like_CS"/>
</dbReference>
<dbReference type="EMBL" id="AXCN02000455">
    <property type="status" value="NOT_ANNOTATED_CDS"/>
    <property type="molecule type" value="Genomic_DNA"/>
</dbReference>
<dbReference type="PROSITE" id="PS50929">
    <property type="entry name" value="ABC_TM1F"/>
    <property type="match status" value="2"/>
</dbReference>
<feature type="transmembrane region" description="Helical" evidence="9">
    <location>
        <begin position="930"/>
        <end position="954"/>
    </location>
</feature>
<dbReference type="InterPro" id="IPR030240">
    <property type="entry name" value="ABCC4_TMD1"/>
</dbReference>
<feature type="transmembrane region" description="Helical" evidence="9">
    <location>
        <begin position="205"/>
        <end position="228"/>
    </location>
</feature>
<evidence type="ECO:0000256" key="4">
    <source>
        <dbReference type="ARBA" id="ARBA00022741"/>
    </source>
</evidence>
<evidence type="ECO:0000256" key="5">
    <source>
        <dbReference type="ARBA" id="ARBA00022840"/>
    </source>
</evidence>
<evidence type="ECO:0000256" key="2">
    <source>
        <dbReference type="ARBA" id="ARBA00022448"/>
    </source>
</evidence>
<dbReference type="InterPro" id="IPR050173">
    <property type="entry name" value="ABC_transporter_C-like"/>
</dbReference>
<dbReference type="InterPro" id="IPR003593">
    <property type="entry name" value="AAA+_ATPase"/>
</dbReference>
<keyword evidence="2" id="KW-0813">Transport</keyword>
<keyword evidence="4" id="KW-0547">Nucleotide-binding</keyword>
<dbReference type="GO" id="GO:0016887">
    <property type="term" value="F:ATP hydrolysis activity"/>
    <property type="evidence" value="ECO:0007669"/>
    <property type="project" value="InterPro"/>
</dbReference>
<dbReference type="SMART" id="SM00382">
    <property type="entry name" value="AAA"/>
    <property type="match status" value="2"/>
</dbReference>
<feature type="transmembrane region" description="Helical" evidence="9">
    <location>
        <begin position="234"/>
        <end position="252"/>
    </location>
</feature>
<feature type="transmembrane region" description="Helical" evidence="9">
    <location>
        <begin position="745"/>
        <end position="763"/>
    </location>
</feature>
<dbReference type="InterPro" id="IPR011527">
    <property type="entry name" value="ABC1_TM_dom"/>
</dbReference>
<dbReference type="Proteomes" id="UP000075886">
    <property type="component" value="Unassembled WGS sequence"/>
</dbReference>
<feature type="transmembrane region" description="Helical" evidence="9">
    <location>
        <begin position="84"/>
        <end position="107"/>
    </location>
</feature>
<feature type="domain" description="ABC transmembrane type-1" evidence="11">
    <location>
        <begin position="750"/>
        <end position="1098"/>
    </location>
</feature>
<reference evidence="12" key="2">
    <citation type="submission" date="2020-05" db="UniProtKB">
        <authorList>
            <consortium name="EnsemblMetazoa"/>
        </authorList>
    </citation>
    <scope>IDENTIFICATION</scope>
    <source>
        <strain evidence="12">FAR1</strain>
    </source>
</reference>
<dbReference type="STRING" id="69004.A0A182Q5F7"/>
<feature type="compositionally biased region" description="Basic and acidic residues" evidence="8">
    <location>
        <begin position="716"/>
        <end position="728"/>
    </location>
</feature>
<dbReference type="Gene3D" id="1.20.1560.10">
    <property type="entry name" value="ABC transporter type 1, transmembrane domain"/>
    <property type="match status" value="2"/>
</dbReference>
<keyword evidence="13" id="KW-1185">Reference proteome</keyword>
<evidence type="ECO:0000256" key="8">
    <source>
        <dbReference type="SAM" id="MobiDB-lite"/>
    </source>
</evidence>
<dbReference type="Pfam" id="PF00664">
    <property type="entry name" value="ABC_membrane"/>
    <property type="match status" value="2"/>
</dbReference>
<feature type="transmembrane region" description="Helical" evidence="9">
    <location>
        <begin position="132"/>
        <end position="155"/>
    </location>
</feature>
<dbReference type="FunFam" id="1.20.1560.10:FF:000014">
    <property type="entry name" value="Multidrug resistance-associated protein member 4"/>
    <property type="match status" value="1"/>
</dbReference>
<feature type="domain" description="ABC transporter" evidence="10">
    <location>
        <begin position="1136"/>
        <end position="1371"/>
    </location>
</feature>
<feature type="domain" description="ABC transmembrane type-1" evidence="11">
    <location>
        <begin position="95"/>
        <end position="369"/>
    </location>
</feature>
<evidence type="ECO:0000313" key="12">
    <source>
        <dbReference type="EnsemblMetazoa" id="AFAF003417-PA"/>
    </source>
</evidence>
<evidence type="ECO:0000259" key="11">
    <source>
        <dbReference type="PROSITE" id="PS50929"/>
    </source>
</evidence>
<protein>
    <submittedName>
        <fullName evidence="12">Uncharacterized protein</fullName>
    </submittedName>
</protein>
<feature type="transmembrane region" description="Helical" evidence="9">
    <location>
        <begin position="860"/>
        <end position="882"/>
    </location>
</feature>
<proteinExistence type="predicted"/>
<dbReference type="Gene3D" id="3.40.50.300">
    <property type="entry name" value="P-loop containing nucleotide triphosphate hydrolases"/>
    <property type="match status" value="2"/>
</dbReference>
<evidence type="ECO:0000256" key="1">
    <source>
        <dbReference type="ARBA" id="ARBA00004141"/>
    </source>
</evidence>
<dbReference type="PANTHER" id="PTHR24223">
    <property type="entry name" value="ATP-BINDING CASSETTE SUB-FAMILY C"/>
    <property type="match status" value="1"/>
</dbReference>
<organism evidence="12 13">
    <name type="scientific">Anopheles farauti</name>
    <dbReference type="NCBI Taxonomy" id="69004"/>
    <lineage>
        <taxon>Eukaryota</taxon>
        <taxon>Metazoa</taxon>
        <taxon>Ecdysozoa</taxon>
        <taxon>Arthropoda</taxon>
        <taxon>Hexapoda</taxon>
        <taxon>Insecta</taxon>
        <taxon>Pterygota</taxon>
        <taxon>Neoptera</taxon>
        <taxon>Endopterygota</taxon>
        <taxon>Diptera</taxon>
        <taxon>Nematocera</taxon>
        <taxon>Culicoidea</taxon>
        <taxon>Culicidae</taxon>
        <taxon>Anophelinae</taxon>
        <taxon>Anopheles</taxon>
    </lineage>
</organism>
<feature type="domain" description="ABC transporter" evidence="10">
    <location>
        <begin position="455"/>
        <end position="677"/>
    </location>
</feature>
<evidence type="ECO:0000256" key="6">
    <source>
        <dbReference type="ARBA" id="ARBA00022989"/>
    </source>
</evidence>
<feature type="transmembrane region" description="Helical" evidence="9">
    <location>
        <begin position="960"/>
        <end position="979"/>
    </location>
</feature>
<dbReference type="PROSITE" id="PS00211">
    <property type="entry name" value="ABC_TRANSPORTER_1"/>
    <property type="match status" value="2"/>
</dbReference>
<sequence length="1407" mass="157065">METQKRKEREPCPRQRANFLSYIVFGWTLPIFFKGYKKELNTDDLYQPLREHKSDGLGNRLCEAWENELRQSRSKNRKPKLLRAGFRVFGWDIALLGLVLLALEMLFKVSQPFFLGKLVAYYSRQQGDLTEAYLYAAAVVLCSAINVLFIHPYMLSQLHLGMKLRVAACSMIYRKSLRLSKTALGDTTAGQVVNLLSNDVGRLDLAVLFVHYLWIGPLETLVVTYLMYREIGVSAFYGVLFLLLFIPLQAYLGKKTSVLRLRTALRTDERVRLMNEIIQGIQVIKMYTWEKPFASLVAMARKKEIKVIRYVSYIRGILLSFIMFTTRVSIFLSLVAYALAGQVVTAEKAFAITAYYNILRTTMTIFFPQGIGQFAEALVSVRRIQKFMQYEEIEAADGVSMVGAEAKDASSSSSELNEKANADPLALPSTKLIRHSESDGLKEEEGRHLSDAGVIVDKAIARWDSKATELTLDGVDLHVQPGTLVAVIGPVGAGKSSLIHAILGELPLESGNIKVNGDISYASQEPWLFSGTVRQNILFGLPMDRERYKQVVKTCALERDFHLFADGDKTIVGERGVSLSGGQKARISLARAVYRRAEVYLLDDPLSAVDSHVGRHLFDHCMRDYLRGKIVILVTHQLQYLQNADQIVVLMHGRVEAVGTYDKLRESGQDFAQLLAAPSGREDDSTDTESLKRSGSLYKRQNSETSMDSTTVDGEGPEKKPTEERQKEGSIGYDVYRAYFKASGGNLVVALILFMFLLSQLSASGGDYFLTYWVNKAEEKVPTSGTEDTARAMFSALGNGTIADDGFDNATTMFDPSEITNTAGSVDTATAGPGGIAVFFTAIRQMFASGDEDEDRYIDIYIFTGLTIATVVITLTRSMFFFRTAMKASRKLHDAMFNGITRATMYFFNTNPSGRILNRFSKDMGQIDEYLPSVTVDVIQIFLSLLGIVVVVAIVNPYNLIPTVVIGIIFYFMRAFYLLTSRNIKRVEAITRSPIYSHLSASLSGLSTIRAFGAEKVLVHEFDSHQDLHSSAFYLFISTSRAFGFYLDVFCVIYIAIVTLTFFIRGDSGGNVGLAITQALGMTGMVQWGMRQSAELENTMTSVERVVEYDDVDPEPALEASDDKKPPKEWPQEGRIQFDKVTLRYSPDPDGELVLRDLEFEIEPREKIGIVGRTGAGKSSLINALFRLSYNGGSILIDARDTNQMGLHDLRAKLSIIPQEPVLFSGTLRYNLDPFDEYPDEKLWRALKEVKLEEAVNELPSGLSSKINEGGSNFSVGQRQLVCLARAILRENKILVMDEATANVDPQTDKLIQQTIREKFNDCTVLTIAHRLNTVMDSDKVLVMDAGRCVEFGTPYELLTAEGGPKVFYGMVKQTGKSTFNTLLKIAEESHNQKQKPKQQTTETTAK</sequence>
<dbReference type="EnsemblMetazoa" id="AFAF003417-RA">
    <property type="protein sequence ID" value="AFAF003417-PA"/>
    <property type="gene ID" value="AFAF003417"/>
</dbReference>
<dbReference type="SUPFAM" id="SSF90123">
    <property type="entry name" value="ABC transporter transmembrane region"/>
    <property type="match status" value="2"/>
</dbReference>
<dbReference type="VEuPathDB" id="VectorBase:AFAF003417"/>
<dbReference type="PROSITE" id="PS50893">
    <property type="entry name" value="ABC_TRANSPORTER_2"/>
    <property type="match status" value="2"/>
</dbReference>
<keyword evidence="3 9" id="KW-0812">Transmembrane</keyword>
<feature type="region of interest" description="Disordered" evidence="8">
    <location>
        <begin position="676"/>
        <end position="728"/>
    </location>
</feature>
<reference evidence="13" key="1">
    <citation type="submission" date="2014-01" db="EMBL/GenBank/DDBJ databases">
        <title>The Genome Sequence of Anopheles farauti FAR1 (V2).</title>
        <authorList>
            <consortium name="The Broad Institute Genomics Platform"/>
            <person name="Neafsey D.E."/>
            <person name="Besansky N."/>
            <person name="Howell P."/>
            <person name="Walton C."/>
            <person name="Young S.K."/>
            <person name="Zeng Q."/>
            <person name="Gargeya S."/>
            <person name="Fitzgerald M."/>
            <person name="Haas B."/>
            <person name="Abouelleil A."/>
            <person name="Allen A.W."/>
            <person name="Alvarado L."/>
            <person name="Arachchi H.M."/>
            <person name="Berlin A.M."/>
            <person name="Chapman S.B."/>
            <person name="Gainer-Dewar J."/>
            <person name="Goldberg J."/>
            <person name="Griggs A."/>
            <person name="Gujja S."/>
            <person name="Hansen M."/>
            <person name="Howarth C."/>
            <person name="Imamovic A."/>
            <person name="Ireland A."/>
            <person name="Larimer J."/>
            <person name="McCowan C."/>
            <person name="Murphy C."/>
            <person name="Pearson M."/>
            <person name="Poon T.W."/>
            <person name="Priest M."/>
            <person name="Roberts A."/>
            <person name="Saif S."/>
            <person name="Shea T."/>
            <person name="Sisk P."/>
            <person name="Sykes S."/>
            <person name="Wortman J."/>
            <person name="Nusbaum C."/>
            <person name="Birren B."/>
        </authorList>
    </citation>
    <scope>NUCLEOTIDE SEQUENCE [LARGE SCALE GENOMIC DNA]</scope>
    <source>
        <strain evidence="13">FAR1</strain>
    </source>
</reference>
<keyword evidence="6 9" id="KW-1133">Transmembrane helix</keyword>
<dbReference type="InterPro" id="IPR027417">
    <property type="entry name" value="P-loop_NTPase"/>
</dbReference>
<dbReference type="CDD" id="cd03244">
    <property type="entry name" value="ABCC_MRP_domain2"/>
    <property type="match status" value="1"/>
</dbReference>
<dbReference type="SUPFAM" id="SSF52540">
    <property type="entry name" value="P-loop containing nucleoside triphosphate hydrolases"/>
    <property type="match status" value="2"/>
</dbReference>
<evidence type="ECO:0000256" key="3">
    <source>
        <dbReference type="ARBA" id="ARBA00022692"/>
    </source>
</evidence>
<feature type="transmembrane region" description="Helical" evidence="9">
    <location>
        <begin position="1043"/>
        <end position="1064"/>
    </location>
</feature>
<dbReference type="InterPro" id="IPR036640">
    <property type="entry name" value="ABC1_TM_sf"/>
</dbReference>
<keyword evidence="7 9" id="KW-0472">Membrane</keyword>
<dbReference type="GO" id="GO:0016020">
    <property type="term" value="C:membrane"/>
    <property type="evidence" value="ECO:0007669"/>
    <property type="project" value="UniProtKB-SubCell"/>
</dbReference>
<dbReference type="FunFam" id="3.40.50.300:FF:000482">
    <property type="entry name" value="Multidrug resistance-associated protein member 4"/>
    <property type="match status" value="1"/>
</dbReference>
<feature type="compositionally biased region" description="Polar residues" evidence="8">
    <location>
        <begin position="699"/>
        <end position="712"/>
    </location>
</feature>
<evidence type="ECO:0000313" key="13">
    <source>
        <dbReference type="Proteomes" id="UP000075886"/>
    </source>
</evidence>
<dbReference type="FunFam" id="3.40.50.300:FF:000163">
    <property type="entry name" value="Multidrug resistance-associated protein member 4"/>
    <property type="match status" value="1"/>
</dbReference>
<dbReference type="CDD" id="cd18593">
    <property type="entry name" value="ABC_6TM_MRP4_D1_like"/>
    <property type="match status" value="1"/>
</dbReference>
<dbReference type="Pfam" id="PF00005">
    <property type="entry name" value="ABC_tran"/>
    <property type="match status" value="2"/>
</dbReference>
<evidence type="ECO:0000259" key="10">
    <source>
        <dbReference type="PROSITE" id="PS50893"/>
    </source>
</evidence>
<dbReference type="GO" id="GO:0005524">
    <property type="term" value="F:ATP binding"/>
    <property type="evidence" value="ECO:0007669"/>
    <property type="project" value="UniProtKB-KW"/>
</dbReference>
<name>A0A182Q5F7_9DIPT</name>
<keyword evidence="5" id="KW-0067">ATP-binding</keyword>
<comment type="subcellular location">
    <subcellularLocation>
        <location evidence="1">Membrane</location>
        <topology evidence="1">Multi-pass membrane protein</topology>
    </subcellularLocation>
</comment>
<dbReference type="PANTHER" id="PTHR24223:SF448">
    <property type="entry name" value="FI20146P1-RELATED"/>
    <property type="match status" value="1"/>
</dbReference>
<evidence type="ECO:0000256" key="9">
    <source>
        <dbReference type="SAM" id="Phobius"/>
    </source>
</evidence>
<accession>A0A182Q5F7</accession>
<dbReference type="InterPro" id="IPR003439">
    <property type="entry name" value="ABC_transporter-like_ATP-bd"/>
</dbReference>